<dbReference type="InterPro" id="IPR002518">
    <property type="entry name" value="HCV_NS2"/>
</dbReference>
<dbReference type="GO" id="GO:0005975">
    <property type="term" value="P:carbohydrate metabolic process"/>
    <property type="evidence" value="ECO:0007669"/>
    <property type="project" value="InterPro"/>
</dbReference>
<dbReference type="Pfam" id="PF14310">
    <property type="entry name" value="Fn3-like"/>
    <property type="match status" value="1"/>
</dbReference>
<reference evidence="8" key="1">
    <citation type="submission" date="2024-05" db="EMBL/GenBank/DDBJ databases">
        <title>Herbiconiux sp. A18JL235.</title>
        <authorList>
            <person name="Zhang G."/>
        </authorList>
    </citation>
    <scope>NUCLEOTIDE SEQUENCE</scope>
    <source>
        <strain evidence="8">A18JL235</strain>
    </source>
</reference>
<evidence type="ECO:0000256" key="5">
    <source>
        <dbReference type="ARBA" id="ARBA00074219"/>
    </source>
</evidence>
<dbReference type="AlphaFoldDB" id="A0AB39BBY9"/>
<protein>
    <recommendedName>
        <fullName evidence="5">Exo-alpha-(1-&gt;6)-L-arabinopyranosidase</fullName>
    </recommendedName>
</protein>
<dbReference type="InterPro" id="IPR002772">
    <property type="entry name" value="Glyco_hydro_3_C"/>
</dbReference>
<dbReference type="InterPro" id="IPR019800">
    <property type="entry name" value="Glyco_hydro_3_AS"/>
</dbReference>
<dbReference type="PRINTS" id="PR00133">
    <property type="entry name" value="GLHYDRLASE3"/>
</dbReference>
<feature type="domain" description="Peptidase C18" evidence="7">
    <location>
        <begin position="779"/>
        <end position="827"/>
    </location>
</feature>
<dbReference type="PANTHER" id="PTHR42715:SF10">
    <property type="entry name" value="BETA-GLUCOSIDASE"/>
    <property type="match status" value="1"/>
</dbReference>
<keyword evidence="6" id="KW-0326">Glycosidase</keyword>
<evidence type="ECO:0000256" key="6">
    <source>
        <dbReference type="RuleBase" id="RU361161"/>
    </source>
</evidence>
<dbReference type="GO" id="GO:0004197">
    <property type="term" value="F:cysteine-type endopeptidase activity"/>
    <property type="evidence" value="ECO:0007669"/>
    <property type="project" value="InterPro"/>
</dbReference>
<evidence type="ECO:0000256" key="1">
    <source>
        <dbReference type="ARBA" id="ARBA00005336"/>
    </source>
</evidence>
<comment type="function">
    <text evidence="4">Catalyzes the hydrolysis of a non-reducing terminal alpha-L-arabinopyranosidic linkage in ginsenoside Rb2 (alpha-L-arabinopyranosyl-(1-&gt;6)-alpha-D-glucopyranosyl) to release alpha-D-glucopyranosyl (Rd). It is not able to hydrolyze alpha-L-arabinofuranosyl-(1-&gt;6)-alpha-D-glucopyranosyl (Rc).</text>
</comment>
<dbReference type="EMBL" id="CP162511">
    <property type="protein sequence ID" value="XDI03908.1"/>
    <property type="molecule type" value="Genomic_DNA"/>
</dbReference>
<dbReference type="SUPFAM" id="SSF52279">
    <property type="entry name" value="Beta-D-glucan exohydrolase, C-terminal domain"/>
    <property type="match status" value="1"/>
</dbReference>
<keyword evidence="3" id="KW-0119">Carbohydrate metabolism</keyword>
<dbReference type="InterPro" id="IPR017853">
    <property type="entry name" value="GH"/>
</dbReference>
<accession>A0AB39BBY9</accession>
<dbReference type="PROSITE" id="PS51693">
    <property type="entry name" value="HCV_NS2_PRO"/>
    <property type="match status" value="1"/>
</dbReference>
<evidence type="ECO:0000256" key="4">
    <source>
        <dbReference type="ARBA" id="ARBA00058905"/>
    </source>
</evidence>
<keyword evidence="2 6" id="KW-0378">Hydrolase</keyword>
<dbReference type="Gene3D" id="2.60.40.10">
    <property type="entry name" value="Immunoglobulins"/>
    <property type="match status" value="1"/>
</dbReference>
<dbReference type="Pfam" id="PF00933">
    <property type="entry name" value="Glyco_hydro_3"/>
    <property type="match status" value="1"/>
</dbReference>
<evidence type="ECO:0000259" key="7">
    <source>
        <dbReference type="PROSITE" id="PS51693"/>
    </source>
</evidence>
<dbReference type="PROSITE" id="PS00775">
    <property type="entry name" value="GLYCOSYL_HYDROL_F3"/>
    <property type="match status" value="1"/>
</dbReference>
<dbReference type="InterPro" id="IPR026891">
    <property type="entry name" value="Fn3-like"/>
</dbReference>
<dbReference type="InterPro" id="IPR050288">
    <property type="entry name" value="Cellulose_deg_GH3"/>
</dbReference>
<dbReference type="Pfam" id="PF01915">
    <property type="entry name" value="Glyco_hydro_3_C"/>
    <property type="match status" value="1"/>
</dbReference>
<organism evidence="8">
    <name type="scientific">Herbiconiux sp. A18JL235</name>
    <dbReference type="NCBI Taxonomy" id="3152363"/>
    <lineage>
        <taxon>Bacteria</taxon>
        <taxon>Bacillati</taxon>
        <taxon>Actinomycetota</taxon>
        <taxon>Actinomycetes</taxon>
        <taxon>Micrococcales</taxon>
        <taxon>Microbacteriaceae</taxon>
        <taxon>Herbiconiux</taxon>
    </lineage>
</organism>
<dbReference type="GO" id="GO:0008422">
    <property type="term" value="F:beta-glucosidase activity"/>
    <property type="evidence" value="ECO:0007669"/>
    <property type="project" value="UniProtKB-ARBA"/>
</dbReference>
<dbReference type="InterPro" id="IPR013783">
    <property type="entry name" value="Ig-like_fold"/>
</dbReference>
<proteinExistence type="inferred from homology"/>
<dbReference type="FunFam" id="2.60.40.10:FF:000495">
    <property type="entry name" value="Periplasmic beta-glucosidase"/>
    <property type="match status" value="1"/>
</dbReference>
<comment type="similarity">
    <text evidence="1 6">Belongs to the glycosyl hydrolase 3 family.</text>
</comment>
<dbReference type="InterPro" id="IPR036881">
    <property type="entry name" value="Glyco_hydro_3_C_sf"/>
</dbReference>
<dbReference type="SUPFAM" id="SSF51445">
    <property type="entry name" value="(Trans)glycosidases"/>
    <property type="match status" value="1"/>
</dbReference>
<dbReference type="RefSeq" id="WP_368496327.1">
    <property type="nucleotide sequence ID" value="NZ_CP162511.1"/>
</dbReference>
<dbReference type="SMART" id="SM01217">
    <property type="entry name" value="Fn3_like"/>
    <property type="match status" value="1"/>
</dbReference>
<dbReference type="InterPro" id="IPR036962">
    <property type="entry name" value="Glyco_hydro_3_N_sf"/>
</dbReference>
<dbReference type="Gene3D" id="3.40.50.1700">
    <property type="entry name" value="Glycoside hydrolase family 3 C-terminal domain"/>
    <property type="match status" value="1"/>
</dbReference>
<dbReference type="PANTHER" id="PTHR42715">
    <property type="entry name" value="BETA-GLUCOSIDASE"/>
    <property type="match status" value="1"/>
</dbReference>
<evidence type="ECO:0000313" key="8">
    <source>
        <dbReference type="EMBL" id="XDI03908.1"/>
    </source>
</evidence>
<sequence>MTETSADQVELLTDAEKVGLTAGEGAWKTDAVPRVGVRSVRLGDGPHGVRRPHDGAGLSMFDSHPATCFPTAAALGASWNPALLRDVGEALGQEATGQGLGVLLGPGVNIKRTPVGGRNFEYFSEDPLLSGRLGAAWVAGVQSTGVGASVKHFAANNTESRRYGVDAVVDERALRELYLPAFEHIVTTERPATVMAAYNKLNGEHCTENRWLLHDVLRTEWGFDGVVVSDWGASWDRTISIPAGCDLTMPGLGRSDDRYVLGALAAGTLPRDDLDRAAARILALAARYGRPGRRFGFRSRRPLDLAAHHELARRASAAGTVLLKNDGELLPLPDTGRVAVIGRMAAEPRFQGAGSSHVVPTRVETLLTALRQEQGLHVDYAPGYDGDHDSATDAQIAEAQRMALAADAAIVVVGLPETYETEGVDRSHLRLPGAHDRLVRAVLTVNPRTVVVLQNGSPVQLPWRHDAPAIVEGYLGGQAGGRALADVLLGRAEPAGRLAETFPEHYDDHPVSRLHDGPATLEYRESLYVGYRYFDSAGEDVAYCFGHGLSYTSFAWSDVEVIGAGRDVVGGADPAHPEVEVRVTVTNTGDRRGVEVVQLYVHDEESGLFRPEHELRGFARAELEPGESAELSITLDRRSFAYWKPAGGGWVLEPGAFELRLGRSSRDILWRGRIELAGDGEAAVSLAETVADSAVADPYRSPSRTTGFPAPAFEALLGRSLPPNLPDLPGGFTLDTAIRDMQGVTAARILFRVMHRQALKTLGAPAGRAVDEAAGDVVAQLNFRMLPTVSDTLIGRRGARRLLRLVNRLAKLGGSARKGRADRRAGR</sequence>
<dbReference type="Gene3D" id="3.20.20.300">
    <property type="entry name" value="Glycoside hydrolase, family 3, N-terminal domain"/>
    <property type="match status" value="1"/>
</dbReference>
<gene>
    <name evidence="8" type="ORF">ABFY20_11155</name>
</gene>
<evidence type="ECO:0000256" key="3">
    <source>
        <dbReference type="ARBA" id="ARBA00023277"/>
    </source>
</evidence>
<name>A0AB39BBY9_9MICO</name>
<dbReference type="InterPro" id="IPR001764">
    <property type="entry name" value="Glyco_hydro_3_N"/>
</dbReference>
<evidence type="ECO:0000256" key="2">
    <source>
        <dbReference type="ARBA" id="ARBA00022801"/>
    </source>
</evidence>